<keyword evidence="16" id="KW-1185">Reference proteome</keyword>
<comment type="similarity">
    <text evidence="2">Belongs to the YajC family.</text>
</comment>
<organism evidence="11 16">
    <name type="scientific">Ruthenibacterium lactatiformans</name>
    <dbReference type="NCBI Taxonomy" id="1550024"/>
    <lineage>
        <taxon>Bacteria</taxon>
        <taxon>Bacillati</taxon>
        <taxon>Bacillota</taxon>
        <taxon>Clostridia</taxon>
        <taxon>Eubacteriales</taxon>
        <taxon>Oscillospiraceae</taxon>
        <taxon>Ruthenibacterium</taxon>
    </lineage>
</organism>
<evidence type="ECO:0000256" key="4">
    <source>
        <dbReference type="ARBA" id="ARBA00022475"/>
    </source>
</evidence>
<dbReference type="EMBL" id="WMZU01000001">
    <property type="protein sequence ID" value="MTS26014.1"/>
    <property type="molecule type" value="Genomic_DNA"/>
</dbReference>
<reference evidence="13 18" key="4">
    <citation type="submission" date="2019-08" db="EMBL/GenBank/DDBJ databases">
        <title>In-depth cultivation of the pig gut microbiome towards novel bacterial diversity and tailored functional studies.</title>
        <authorList>
            <person name="Wylensek D."/>
            <person name="Hitch T.C.A."/>
            <person name="Clavel T."/>
        </authorList>
    </citation>
    <scope>NUCLEOTIDE SEQUENCE [LARGE SCALE GENOMIC DNA]</scope>
    <source>
        <strain evidence="13 18">WCA3-601-WT-6J</strain>
    </source>
</reference>
<evidence type="ECO:0000313" key="14">
    <source>
        <dbReference type="EMBL" id="MTS26014.1"/>
    </source>
</evidence>
<dbReference type="GO" id="GO:0005886">
    <property type="term" value="C:plasma membrane"/>
    <property type="evidence" value="ECO:0007669"/>
    <property type="project" value="UniProtKB-SubCell"/>
</dbReference>
<evidence type="ECO:0000313" key="17">
    <source>
        <dbReference type="Proteomes" id="UP000053433"/>
    </source>
</evidence>
<name>A0A0D8J6D8_9FIRM</name>
<evidence type="ECO:0000256" key="6">
    <source>
        <dbReference type="ARBA" id="ARBA00022927"/>
    </source>
</evidence>
<keyword evidence="5 10" id="KW-0812">Transmembrane</keyword>
<keyword evidence="9 10" id="KW-0472">Membrane</keyword>
<reference evidence="12 17" key="2">
    <citation type="submission" date="2015-10" db="EMBL/GenBank/DDBJ databases">
        <title>A novel member of the family Ruminococcaceae isolated from human faeces.</title>
        <authorList>
            <person name="Shkoporov A.N."/>
            <person name="Chaplin A.V."/>
            <person name="Motuzova O.V."/>
            <person name="Kafarskaia L.I."/>
            <person name="Efimov B.A."/>
        </authorList>
    </citation>
    <scope>NUCLEOTIDE SEQUENCE [LARGE SCALE GENOMIC DNA]</scope>
    <source>
        <strain evidence="12 17">668</strain>
    </source>
</reference>
<dbReference type="NCBIfam" id="TIGR00739">
    <property type="entry name" value="yajC"/>
    <property type="match status" value="1"/>
</dbReference>
<dbReference type="Proteomes" id="UP000032483">
    <property type="component" value="Unassembled WGS sequence"/>
</dbReference>
<dbReference type="PANTHER" id="PTHR33909:SF1">
    <property type="entry name" value="SEC TRANSLOCON ACCESSORY COMPLEX SUBUNIT YAJC"/>
    <property type="match status" value="1"/>
</dbReference>
<dbReference type="PANTHER" id="PTHR33909">
    <property type="entry name" value="SEC TRANSLOCON ACCESSORY COMPLEX SUBUNIT YAJC"/>
    <property type="match status" value="1"/>
</dbReference>
<evidence type="ECO:0000256" key="2">
    <source>
        <dbReference type="ARBA" id="ARBA00006742"/>
    </source>
</evidence>
<dbReference type="Proteomes" id="UP000449193">
    <property type="component" value="Unassembled WGS sequence"/>
</dbReference>
<evidence type="ECO:0000256" key="1">
    <source>
        <dbReference type="ARBA" id="ARBA00004162"/>
    </source>
</evidence>
<dbReference type="Pfam" id="PF02699">
    <property type="entry name" value="YajC"/>
    <property type="match status" value="1"/>
</dbReference>
<protein>
    <submittedName>
        <fullName evidence="11">Preprotein translocase subunit YajC</fullName>
    </submittedName>
</protein>
<evidence type="ECO:0000313" key="19">
    <source>
        <dbReference type="Proteomes" id="UP000449193"/>
    </source>
</evidence>
<evidence type="ECO:0000313" key="11">
    <source>
        <dbReference type="EMBL" id="KJF41358.1"/>
    </source>
</evidence>
<evidence type="ECO:0000313" key="18">
    <source>
        <dbReference type="Proteomes" id="UP000431913"/>
    </source>
</evidence>
<accession>A0A0D8J6D8</accession>
<evidence type="ECO:0000313" key="15">
    <source>
        <dbReference type="EMBL" id="MTS50542.1"/>
    </source>
</evidence>
<comment type="subcellular location">
    <subcellularLocation>
        <location evidence="1">Cell membrane</location>
        <topology evidence="1">Single-pass membrane protein</topology>
    </subcellularLocation>
</comment>
<feature type="transmembrane region" description="Helical" evidence="10">
    <location>
        <begin position="6"/>
        <end position="26"/>
    </location>
</feature>
<dbReference type="EMBL" id="JXXK01000001">
    <property type="protein sequence ID" value="KJF41358.1"/>
    <property type="molecule type" value="Genomic_DNA"/>
</dbReference>
<dbReference type="RefSeq" id="WP_050004192.1">
    <property type="nucleotide sequence ID" value="NZ_CAOJUJ010000002.1"/>
</dbReference>
<dbReference type="Proteomes" id="UP000472755">
    <property type="component" value="Unassembled WGS sequence"/>
</dbReference>
<evidence type="ECO:0000256" key="7">
    <source>
        <dbReference type="ARBA" id="ARBA00022989"/>
    </source>
</evidence>
<proteinExistence type="inferred from homology"/>
<dbReference type="SMART" id="SM01323">
    <property type="entry name" value="YajC"/>
    <property type="match status" value="1"/>
</dbReference>
<evidence type="ECO:0000256" key="8">
    <source>
        <dbReference type="ARBA" id="ARBA00023010"/>
    </source>
</evidence>
<evidence type="ECO:0000313" key="13">
    <source>
        <dbReference type="EMBL" id="MST90844.1"/>
    </source>
</evidence>
<evidence type="ECO:0000313" key="16">
    <source>
        <dbReference type="Proteomes" id="UP000032483"/>
    </source>
</evidence>
<gene>
    <name evidence="13" type="primary">yajC</name>
    <name evidence="12" type="ORF">ASJ35_00455</name>
    <name evidence="13" type="ORF">FYJ76_02660</name>
    <name evidence="15" type="ORF">GMD52_03195</name>
    <name evidence="14" type="ORF">GMD59_01780</name>
    <name evidence="11" type="ORF">TQ39_00615</name>
</gene>
<dbReference type="EMBL" id="VUNJ01000002">
    <property type="protein sequence ID" value="MST90844.1"/>
    <property type="molecule type" value="Genomic_DNA"/>
</dbReference>
<evidence type="ECO:0000313" key="20">
    <source>
        <dbReference type="Proteomes" id="UP000472755"/>
    </source>
</evidence>
<evidence type="ECO:0000256" key="10">
    <source>
        <dbReference type="SAM" id="Phobius"/>
    </source>
</evidence>
<evidence type="ECO:0000313" key="12">
    <source>
        <dbReference type="EMBL" id="KUE77799.1"/>
    </source>
</evidence>
<keyword evidence="8" id="KW-0811">Translocation</keyword>
<dbReference type="PATRIC" id="fig|1550024.3.peg.136"/>
<dbReference type="GO" id="GO:0015031">
    <property type="term" value="P:protein transport"/>
    <property type="evidence" value="ECO:0007669"/>
    <property type="project" value="UniProtKB-KW"/>
</dbReference>
<dbReference type="GeneID" id="42855138"/>
<comment type="caution">
    <text evidence="11">The sequence shown here is derived from an EMBL/GenBank/DDBJ whole genome shotgun (WGS) entry which is preliminary data.</text>
</comment>
<dbReference type="AlphaFoldDB" id="A0A0D8J6D8"/>
<dbReference type="Proteomes" id="UP000431913">
    <property type="component" value="Unassembled WGS sequence"/>
</dbReference>
<dbReference type="Proteomes" id="UP000053433">
    <property type="component" value="Unassembled WGS sequence"/>
</dbReference>
<reference evidence="19 20" key="3">
    <citation type="journal article" date="2019" name="Nat. Med.">
        <title>A library of human gut bacterial isolates paired with longitudinal multiomics data enables mechanistic microbiome research.</title>
        <authorList>
            <person name="Poyet M."/>
            <person name="Groussin M."/>
            <person name="Gibbons S.M."/>
            <person name="Avila-Pacheco J."/>
            <person name="Jiang X."/>
            <person name="Kearney S.M."/>
            <person name="Perrotta A.R."/>
            <person name="Berdy B."/>
            <person name="Zhao S."/>
            <person name="Lieberman T.D."/>
            <person name="Swanson P.K."/>
            <person name="Smith M."/>
            <person name="Roesemann S."/>
            <person name="Alexander J.E."/>
            <person name="Rich S.A."/>
            <person name="Livny J."/>
            <person name="Vlamakis H."/>
            <person name="Clish C."/>
            <person name="Bullock K."/>
            <person name="Deik A."/>
            <person name="Scott J."/>
            <person name="Pierce K.A."/>
            <person name="Xavier R.J."/>
            <person name="Alm E.J."/>
        </authorList>
    </citation>
    <scope>NUCLEOTIDE SEQUENCE [LARGE SCALE GENOMIC DNA]</scope>
    <source>
        <strain evidence="14 20">BIOML-A4</strain>
        <strain evidence="15 19">BIOML-A7</strain>
    </source>
</reference>
<dbReference type="PRINTS" id="PR01853">
    <property type="entry name" value="YAJCTRNLCASE"/>
</dbReference>
<reference evidence="11" key="1">
    <citation type="submission" date="2015-02" db="EMBL/GenBank/DDBJ databases">
        <title>A novel member of the family Ruminococcaceae isolated from human feces.</title>
        <authorList>
            <person name="Shkoporov A.N."/>
            <person name="Chaplin A.V."/>
            <person name="Motuzova O.V."/>
            <person name="Kafarskaia L.I."/>
            <person name="Khokhlova E.V."/>
            <person name="Efimov B.A."/>
        </authorList>
    </citation>
    <scope>NUCLEOTIDE SEQUENCE [LARGE SCALE GENOMIC DNA]</scope>
    <source>
        <strain evidence="11">585-1</strain>
    </source>
</reference>
<dbReference type="EMBL" id="WMZR01000003">
    <property type="protein sequence ID" value="MTS50542.1"/>
    <property type="molecule type" value="Genomic_DNA"/>
</dbReference>
<evidence type="ECO:0000256" key="5">
    <source>
        <dbReference type="ARBA" id="ARBA00022692"/>
    </source>
</evidence>
<keyword evidence="3" id="KW-0813">Transport</keyword>
<dbReference type="InterPro" id="IPR003849">
    <property type="entry name" value="Preprotein_translocase_YajC"/>
</dbReference>
<keyword evidence="6" id="KW-0653">Protein transport</keyword>
<keyword evidence="7 10" id="KW-1133">Transmembrane helix</keyword>
<accession>A0A0W7TVF8</accession>
<evidence type="ECO:0000256" key="3">
    <source>
        <dbReference type="ARBA" id="ARBA00022448"/>
    </source>
</evidence>
<evidence type="ECO:0000256" key="9">
    <source>
        <dbReference type="ARBA" id="ARBA00023136"/>
    </source>
</evidence>
<keyword evidence="4" id="KW-1003">Cell membrane</keyword>
<sequence length="104" mass="11529">MSAETTSMLVTFVPLIGMVVLLYFFMIRPQKKKEKQAADMRNSIEVGDGITTIGGIVGRVASIKEDTFVLETGSDRVKMRFKRWAIQDVEKLSLDTPADSSASK</sequence>
<dbReference type="EMBL" id="LMUA01000001">
    <property type="protein sequence ID" value="KUE77799.1"/>
    <property type="molecule type" value="Genomic_DNA"/>
</dbReference>